<evidence type="ECO:0000313" key="1">
    <source>
        <dbReference type="EMBL" id="MBB5135929.1"/>
    </source>
</evidence>
<dbReference type="EMBL" id="JACHGN010000012">
    <property type="protein sequence ID" value="MBB5135929.1"/>
    <property type="molecule type" value="Genomic_DNA"/>
</dbReference>
<reference evidence="1 2" key="1">
    <citation type="submission" date="2020-08" db="EMBL/GenBank/DDBJ databases">
        <title>Genomic Encyclopedia of Type Strains, Phase IV (KMG-IV): sequencing the most valuable type-strain genomes for metagenomic binning, comparative biology and taxonomic classification.</title>
        <authorList>
            <person name="Goeker M."/>
        </authorList>
    </citation>
    <scope>NUCLEOTIDE SEQUENCE [LARGE SCALE GENOMIC DNA]</scope>
    <source>
        <strain evidence="1 2">DSM 45615</strain>
    </source>
</reference>
<sequence>MSEDLPAEAGALRARLAGEWTHAREEDSAGVRVYRPRGHPLPPSRWRHRLDLRPDGTYVDHRLAADDRSARDHGRWTVGPGPAIVLTPDDPAARSRRIEVVAAGPGRIEVRVPEP</sequence>
<evidence type="ECO:0000313" key="2">
    <source>
        <dbReference type="Proteomes" id="UP000578449"/>
    </source>
</evidence>
<dbReference type="Proteomes" id="UP000578449">
    <property type="component" value="Unassembled WGS sequence"/>
</dbReference>
<gene>
    <name evidence="1" type="ORF">HNP84_005673</name>
</gene>
<protein>
    <submittedName>
        <fullName evidence="1">Uncharacterized protein</fullName>
    </submittedName>
</protein>
<dbReference type="AlphaFoldDB" id="A0A840PAA1"/>
<organism evidence="1 2">
    <name type="scientific">Thermocatellispora tengchongensis</name>
    <dbReference type="NCBI Taxonomy" id="1073253"/>
    <lineage>
        <taxon>Bacteria</taxon>
        <taxon>Bacillati</taxon>
        <taxon>Actinomycetota</taxon>
        <taxon>Actinomycetes</taxon>
        <taxon>Streptosporangiales</taxon>
        <taxon>Streptosporangiaceae</taxon>
        <taxon>Thermocatellispora</taxon>
    </lineage>
</organism>
<accession>A0A840PAA1</accession>
<name>A0A840PAA1_9ACTN</name>
<keyword evidence="2" id="KW-1185">Reference proteome</keyword>
<comment type="caution">
    <text evidence="1">The sequence shown here is derived from an EMBL/GenBank/DDBJ whole genome shotgun (WGS) entry which is preliminary data.</text>
</comment>
<dbReference type="RefSeq" id="WP_185052844.1">
    <property type="nucleotide sequence ID" value="NZ_BAABIX010000024.1"/>
</dbReference>
<proteinExistence type="predicted"/>